<sequence>AGHGADSAAAGARGVARDAVLILVNGERPTASGRHALTLVGRLPAGELERIELLRGSSAEFGAGAEVVVNLVMKAPASQRTASARVVGGWRGDQPNGQLTASLGGGQGGFSWLLPLTVNRHRMPVDSRQWRTLPAARSAEAVSGHYRVDELILSPRLSWKAGDTRLSLWPSYYHNSGTRRQAVERGEEGGPLATARHDRERGAIRIARLRADGETRAGADGKLSGRLALMEGERDTRTLRAGPLSPVWSESLDRREREFTAALRLDQALADVHLLSLALEGAAFSRDDRQTWGAAARHRHEVRERSAALWVQDEWTLTDAVTLTSGLRLEAARQQAGAGWHTERALSPSLALRWQPDKAWVLRASAGTGLRVPKLDEITPLVTRSTEYNTPLEADVAGNPDLSAERVVRMELGVERYLGGEKSVLGVNVYARRTRDFIERHSALEAGRWVERPYNAGDARHWGAELSAKLDAALFARVLDGGSLRASLTLPRARVDDVRLGIRRIANDTPRHIFSLSYEHAPSGAATRYGFQLKHSGAARTRLGDERVARVRGGTRLDAHVTRQIARGVDLRLSAENLLGAEDRQDRYAQYGADRWRLAGRDGGERTWLLALEGKW</sequence>
<feature type="domain" description="TonB-dependent receptor-like beta-barrel" evidence="11">
    <location>
        <begin position="153"/>
        <end position="578"/>
    </location>
</feature>
<keyword evidence="4" id="KW-1134">Transmembrane beta strand</keyword>
<evidence type="ECO:0000313" key="12">
    <source>
        <dbReference type="EMBL" id="ENO86986.1"/>
    </source>
</evidence>
<reference evidence="12 13" key="1">
    <citation type="submission" date="2012-09" db="EMBL/GenBank/DDBJ databases">
        <title>Draft Genome Sequences of 6 Strains from Genus Thauera.</title>
        <authorList>
            <person name="Liu B."/>
            <person name="Shapleigh J.P."/>
            <person name="Frostegard A.H."/>
        </authorList>
    </citation>
    <scope>NUCLEOTIDE SEQUENCE [LARGE SCALE GENOMIC DNA]</scope>
    <source>
        <strain evidence="13">47Lol / DSM 12138</strain>
    </source>
</reference>
<evidence type="ECO:0000256" key="7">
    <source>
        <dbReference type="ARBA" id="ARBA00023077"/>
    </source>
</evidence>
<gene>
    <name evidence="12" type="ORF">C666_12080</name>
</gene>
<evidence type="ECO:0000259" key="11">
    <source>
        <dbReference type="Pfam" id="PF00593"/>
    </source>
</evidence>
<dbReference type="EMBL" id="AMXE01000045">
    <property type="protein sequence ID" value="ENO86986.1"/>
    <property type="molecule type" value="Genomic_DNA"/>
</dbReference>
<keyword evidence="8" id="KW-0472">Membrane</keyword>
<evidence type="ECO:0000256" key="2">
    <source>
        <dbReference type="ARBA" id="ARBA00009810"/>
    </source>
</evidence>
<keyword evidence="9 12" id="KW-0675">Receptor</keyword>
<dbReference type="SUPFAM" id="SSF56935">
    <property type="entry name" value="Porins"/>
    <property type="match status" value="1"/>
</dbReference>
<evidence type="ECO:0000256" key="1">
    <source>
        <dbReference type="ARBA" id="ARBA00004571"/>
    </source>
</evidence>
<keyword evidence="10" id="KW-0998">Cell outer membrane</keyword>
<evidence type="ECO:0000256" key="5">
    <source>
        <dbReference type="ARBA" id="ARBA00022692"/>
    </source>
</evidence>
<dbReference type="RefSeq" id="WP_004339287.1">
    <property type="nucleotide sequence ID" value="NZ_AMXE01000045.1"/>
</dbReference>
<keyword evidence="3" id="KW-0813">Transport</keyword>
<dbReference type="InterPro" id="IPR039426">
    <property type="entry name" value="TonB-dep_rcpt-like"/>
</dbReference>
<dbReference type="eggNOG" id="COG4771">
    <property type="taxonomic scope" value="Bacteria"/>
</dbReference>
<keyword evidence="7" id="KW-0798">TonB box</keyword>
<dbReference type="PANTHER" id="PTHR30069:SF29">
    <property type="entry name" value="HEMOGLOBIN AND HEMOGLOBIN-HAPTOGLOBIN-BINDING PROTEIN 1-RELATED"/>
    <property type="match status" value="1"/>
</dbReference>
<dbReference type="InterPro" id="IPR037066">
    <property type="entry name" value="Plug_dom_sf"/>
</dbReference>
<evidence type="ECO:0000256" key="3">
    <source>
        <dbReference type="ARBA" id="ARBA00022448"/>
    </source>
</evidence>
<dbReference type="Pfam" id="PF00593">
    <property type="entry name" value="TonB_dep_Rec_b-barrel"/>
    <property type="match status" value="1"/>
</dbReference>
<evidence type="ECO:0000256" key="4">
    <source>
        <dbReference type="ARBA" id="ARBA00022452"/>
    </source>
</evidence>
<name>N6XYU3_THAL4</name>
<dbReference type="Gene3D" id="2.170.130.10">
    <property type="entry name" value="TonB-dependent receptor, plug domain"/>
    <property type="match status" value="1"/>
</dbReference>
<comment type="caution">
    <text evidence="12">The sequence shown here is derived from an EMBL/GenBank/DDBJ whole genome shotgun (WGS) entry which is preliminary data.</text>
</comment>
<proteinExistence type="inferred from homology"/>
<accession>N6XYU3</accession>
<organism evidence="12 13">
    <name type="scientific">Thauera linaloolentis (strain DSM 12138 / JCM 21573 / CCUG 41526 / CIP 105981 / IAM 15112 / NBRC 102519 / 47Lol)</name>
    <dbReference type="NCBI Taxonomy" id="1123367"/>
    <lineage>
        <taxon>Bacteria</taxon>
        <taxon>Pseudomonadati</taxon>
        <taxon>Pseudomonadota</taxon>
        <taxon>Betaproteobacteria</taxon>
        <taxon>Rhodocyclales</taxon>
        <taxon>Zoogloeaceae</taxon>
        <taxon>Thauera</taxon>
    </lineage>
</organism>
<evidence type="ECO:0000256" key="9">
    <source>
        <dbReference type="ARBA" id="ARBA00023170"/>
    </source>
</evidence>
<dbReference type="GO" id="GO:0015344">
    <property type="term" value="F:siderophore uptake transmembrane transporter activity"/>
    <property type="evidence" value="ECO:0007669"/>
    <property type="project" value="TreeGrafter"/>
</dbReference>
<feature type="non-terminal residue" evidence="12">
    <location>
        <position position="1"/>
    </location>
</feature>
<dbReference type="AlphaFoldDB" id="N6XYU3"/>
<dbReference type="GO" id="GO:0044718">
    <property type="term" value="P:siderophore transmembrane transport"/>
    <property type="evidence" value="ECO:0007669"/>
    <property type="project" value="TreeGrafter"/>
</dbReference>
<dbReference type="PANTHER" id="PTHR30069">
    <property type="entry name" value="TONB-DEPENDENT OUTER MEMBRANE RECEPTOR"/>
    <property type="match status" value="1"/>
</dbReference>
<protein>
    <submittedName>
        <fullName evidence="12">TonB-dependent receptor</fullName>
    </submittedName>
</protein>
<evidence type="ECO:0000256" key="8">
    <source>
        <dbReference type="ARBA" id="ARBA00023136"/>
    </source>
</evidence>
<dbReference type="Proteomes" id="UP000013232">
    <property type="component" value="Unassembled WGS sequence"/>
</dbReference>
<dbReference type="GO" id="GO:0009279">
    <property type="term" value="C:cell outer membrane"/>
    <property type="evidence" value="ECO:0007669"/>
    <property type="project" value="UniProtKB-SubCell"/>
</dbReference>
<evidence type="ECO:0000313" key="13">
    <source>
        <dbReference type="Proteomes" id="UP000013232"/>
    </source>
</evidence>
<dbReference type="InterPro" id="IPR000531">
    <property type="entry name" value="Beta-barrel_TonB"/>
</dbReference>
<keyword evidence="5" id="KW-0812">Transmembrane</keyword>
<keyword evidence="6" id="KW-0732">Signal</keyword>
<dbReference type="InterPro" id="IPR036942">
    <property type="entry name" value="Beta-barrel_TonB_sf"/>
</dbReference>
<comment type="similarity">
    <text evidence="2">Belongs to the TonB-dependent receptor family.</text>
</comment>
<dbReference type="STRING" id="1123367.GCA_000621305_00577"/>
<keyword evidence="13" id="KW-1185">Reference proteome</keyword>
<dbReference type="OrthoDB" id="8530571at2"/>
<evidence type="ECO:0000256" key="6">
    <source>
        <dbReference type="ARBA" id="ARBA00022729"/>
    </source>
</evidence>
<dbReference type="Gene3D" id="2.40.170.20">
    <property type="entry name" value="TonB-dependent receptor, beta-barrel domain"/>
    <property type="match status" value="1"/>
</dbReference>
<evidence type="ECO:0000256" key="10">
    <source>
        <dbReference type="ARBA" id="ARBA00023237"/>
    </source>
</evidence>
<comment type="subcellular location">
    <subcellularLocation>
        <location evidence="1">Cell outer membrane</location>
        <topology evidence="1">Multi-pass membrane protein</topology>
    </subcellularLocation>
</comment>